<dbReference type="InterPro" id="IPR006652">
    <property type="entry name" value="Kelch_1"/>
</dbReference>
<keyword evidence="3" id="KW-1185">Reference proteome</keyword>
<evidence type="ECO:0000256" key="1">
    <source>
        <dbReference type="ARBA" id="ARBA00022441"/>
    </source>
</evidence>
<evidence type="ECO:0000313" key="3">
    <source>
        <dbReference type="Proteomes" id="UP001235939"/>
    </source>
</evidence>
<keyword evidence="1" id="KW-0880">Kelch repeat</keyword>
<organism evidence="2 3">
    <name type="scientific">Cordylochernes scorpioides</name>
    <dbReference type="NCBI Taxonomy" id="51811"/>
    <lineage>
        <taxon>Eukaryota</taxon>
        <taxon>Metazoa</taxon>
        <taxon>Ecdysozoa</taxon>
        <taxon>Arthropoda</taxon>
        <taxon>Chelicerata</taxon>
        <taxon>Arachnida</taxon>
        <taxon>Pseudoscorpiones</taxon>
        <taxon>Cheliferoidea</taxon>
        <taxon>Chernetidae</taxon>
        <taxon>Cordylochernes</taxon>
    </lineage>
</organism>
<dbReference type="Proteomes" id="UP001235939">
    <property type="component" value="Chromosome 01"/>
</dbReference>
<gene>
    <name evidence="2" type="ORF">LAZ67_1000784</name>
</gene>
<dbReference type="InterPro" id="IPR015915">
    <property type="entry name" value="Kelch-typ_b-propeller"/>
</dbReference>
<proteinExistence type="predicted"/>
<dbReference type="Pfam" id="PF01344">
    <property type="entry name" value="Kelch_1"/>
    <property type="match status" value="1"/>
</dbReference>
<accession>A0ABY6JV21</accession>
<evidence type="ECO:0000313" key="2">
    <source>
        <dbReference type="EMBL" id="UYV60304.1"/>
    </source>
</evidence>
<dbReference type="Gene3D" id="2.120.10.80">
    <property type="entry name" value="Kelch-type beta propeller"/>
    <property type="match status" value="1"/>
</dbReference>
<protein>
    <submittedName>
        <fullName evidence="2">Uncharacterized protein</fullName>
    </submittedName>
</protein>
<reference evidence="2 3" key="1">
    <citation type="submission" date="2022-01" db="EMBL/GenBank/DDBJ databases">
        <title>A chromosomal length assembly of Cordylochernes scorpioides.</title>
        <authorList>
            <person name="Zeh D."/>
            <person name="Zeh J."/>
        </authorList>
    </citation>
    <scope>NUCLEOTIDE SEQUENCE [LARGE SCALE GENOMIC DNA]</scope>
    <source>
        <strain evidence="2">IN4F17</strain>
        <tissue evidence="2">Whole Body</tissue>
    </source>
</reference>
<dbReference type="SUPFAM" id="SSF117281">
    <property type="entry name" value="Kelch motif"/>
    <property type="match status" value="1"/>
</dbReference>
<name>A0ABY6JV21_9ARAC</name>
<sequence>MSGCAAPVSSGAFHGGLEEHRVTCSGTGTWKKVVSGPGDRPSGRRGHTAVVHNGAMHVYGGYQDLRGSSSELWSFDFGTNLVLV</sequence>
<dbReference type="EMBL" id="CP092863">
    <property type="protein sequence ID" value="UYV60304.1"/>
    <property type="molecule type" value="Genomic_DNA"/>
</dbReference>